<proteinExistence type="predicted"/>
<feature type="transmembrane region" description="Helical" evidence="1">
    <location>
        <begin position="34"/>
        <end position="56"/>
    </location>
</feature>
<reference evidence="2 3" key="1">
    <citation type="submission" date="2019-07" db="EMBL/GenBank/DDBJ databases">
        <title>De Novo Assembly of kiwifruit Actinidia rufa.</title>
        <authorList>
            <person name="Sugita-Konishi S."/>
            <person name="Sato K."/>
            <person name="Mori E."/>
            <person name="Abe Y."/>
            <person name="Kisaki G."/>
            <person name="Hamano K."/>
            <person name="Suezawa K."/>
            <person name="Otani M."/>
            <person name="Fukuda T."/>
            <person name="Manabe T."/>
            <person name="Gomi K."/>
            <person name="Tabuchi M."/>
            <person name="Akimitsu K."/>
            <person name="Kataoka I."/>
        </authorList>
    </citation>
    <scope>NUCLEOTIDE SEQUENCE [LARGE SCALE GENOMIC DNA]</scope>
    <source>
        <strain evidence="3">cv. Fuchu</strain>
    </source>
</reference>
<evidence type="ECO:0000313" key="3">
    <source>
        <dbReference type="Proteomes" id="UP000585474"/>
    </source>
</evidence>
<gene>
    <name evidence="2" type="ORF">Acr_08g0014680</name>
</gene>
<dbReference type="EMBL" id="BJWL01000008">
    <property type="protein sequence ID" value="GFY93072.1"/>
    <property type="molecule type" value="Genomic_DNA"/>
</dbReference>
<sequence>MRRPGDGLMFKRGGGVGTHHRHQLKQLGGGVKGLFGRLSIAVIVLVICTVSLLSTIKSSGNQPVSRSEVSF</sequence>
<name>A0A7J0F307_9ERIC</name>
<dbReference type="AlphaFoldDB" id="A0A7J0F307"/>
<evidence type="ECO:0000313" key="2">
    <source>
        <dbReference type="EMBL" id="GFY93072.1"/>
    </source>
</evidence>
<accession>A0A7J0F307</accession>
<comment type="caution">
    <text evidence="2">The sequence shown here is derived from an EMBL/GenBank/DDBJ whole genome shotgun (WGS) entry which is preliminary data.</text>
</comment>
<keyword evidence="1" id="KW-0472">Membrane</keyword>
<organism evidence="2 3">
    <name type="scientific">Actinidia rufa</name>
    <dbReference type="NCBI Taxonomy" id="165716"/>
    <lineage>
        <taxon>Eukaryota</taxon>
        <taxon>Viridiplantae</taxon>
        <taxon>Streptophyta</taxon>
        <taxon>Embryophyta</taxon>
        <taxon>Tracheophyta</taxon>
        <taxon>Spermatophyta</taxon>
        <taxon>Magnoliopsida</taxon>
        <taxon>eudicotyledons</taxon>
        <taxon>Gunneridae</taxon>
        <taxon>Pentapetalae</taxon>
        <taxon>asterids</taxon>
        <taxon>Ericales</taxon>
        <taxon>Actinidiaceae</taxon>
        <taxon>Actinidia</taxon>
    </lineage>
</organism>
<keyword evidence="1" id="KW-1133">Transmembrane helix</keyword>
<keyword evidence="3" id="KW-1185">Reference proteome</keyword>
<evidence type="ECO:0000256" key="1">
    <source>
        <dbReference type="SAM" id="Phobius"/>
    </source>
</evidence>
<keyword evidence="1" id="KW-0812">Transmembrane</keyword>
<dbReference type="Proteomes" id="UP000585474">
    <property type="component" value="Unassembled WGS sequence"/>
</dbReference>
<protein>
    <submittedName>
        <fullName evidence="2">Uncharacterized protein</fullName>
    </submittedName>
</protein>